<keyword evidence="1" id="KW-0472">Membrane</keyword>
<dbReference type="EMBL" id="JAZDWU010000010">
    <property type="protein sequence ID" value="KAK9987826.1"/>
    <property type="molecule type" value="Genomic_DNA"/>
</dbReference>
<sequence length="113" mass="12641">MGCIRGCNRGCCRPTSAGSGCDGLTKVLLFFVVVLILLCTPKLFITYEPVVEEPKETVSARIVWPLVLIAIVFLLVMIVLGDCKSRSCKRCRYSAKGCFCGVWRNDYENVTYY</sequence>
<comment type="caution">
    <text evidence="2">The sequence shown here is derived from an EMBL/GenBank/DDBJ whole genome shotgun (WGS) entry which is preliminary data.</text>
</comment>
<dbReference type="AlphaFoldDB" id="A0AAW2BP57"/>
<evidence type="ECO:0000256" key="1">
    <source>
        <dbReference type="SAM" id="Phobius"/>
    </source>
</evidence>
<name>A0AAW2BP57_9ROSI</name>
<keyword evidence="3" id="KW-1185">Reference proteome</keyword>
<keyword evidence="1" id="KW-1133">Transmembrane helix</keyword>
<dbReference type="Proteomes" id="UP001459277">
    <property type="component" value="Unassembled WGS sequence"/>
</dbReference>
<evidence type="ECO:0000313" key="3">
    <source>
        <dbReference type="Proteomes" id="UP001459277"/>
    </source>
</evidence>
<gene>
    <name evidence="2" type="ORF">SO802_028065</name>
</gene>
<proteinExistence type="predicted"/>
<feature type="transmembrane region" description="Helical" evidence="1">
    <location>
        <begin position="62"/>
        <end position="80"/>
    </location>
</feature>
<feature type="transmembrane region" description="Helical" evidence="1">
    <location>
        <begin position="27"/>
        <end position="47"/>
    </location>
</feature>
<protein>
    <recommendedName>
        <fullName evidence="4">Transmembrane protein</fullName>
    </recommendedName>
</protein>
<keyword evidence="1" id="KW-0812">Transmembrane</keyword>
<evidence type="ECO:0000313" key="2">
    <source>
        <dbReference type="EMBL" id="KAK9987826.1"/>
    </source>
</evidence>
<reference evidence="2 3" key="1">
    <citation type="submission" date="2024-01" db="EMBL/GenBank/DDBJ databases">
        <title>A telomere-to-telomere, gap-free genome of sweet tea (Lithocarpus litseifolius).</title>
        <authorList>
            <person name="Zhou J."/>
        </authorList>
    </citation>
    <scope>NUCLEOTIDE SEQUENCE [LARGE SCALE GENOMIC DNA]</scope>
    <source>
        <strain evidence="2">Zhou-2022a</strain>
        <tissue evidence="2">Leaf</tissue>
    </source>
</reference>
<evidence type="ECO:0008006" key="4">
    <source>
        <dbReference type="Google" id="ProtNLM"/>
    </source>
</evidence>
<organism evidence="2 3">
    <name type="scientific">Lithocarpus litseifolius</name>
    <dbReference type="NCBI Taxonomy" id="425828"/>
    <lineage>
        <taxon>Eukaryota</taxon>
        <taxon>Viridiplantae</taxon>
        <taxon>Streptophyta</taxon>
        <taxon>Embryophyta</taxon>
        <taxon>Tracheophyta</taxon>
        <taxon>Spermatophyta</taxon>
        <taxon>Magnoliopsida</taxon>
        <taxon>eudicotyledons</taxon>
        <taxon>Gunneridae</taxon>
        <taxon>Pentapetalae</taxon>
        <taxon>rosids</taxon>
        <taxon>fabids</taxon>
        <taxon>Fagales</taxon>
        <taxon>Fagaceae</taxon>
        <taxon>Lithocarpus</taxon>
    </lineage>
</organism>
<accession>A0AAW2BP57</accession>